<evidence type="ECO:0000313" key="1">
    <source>
        <dbReference type="EMBL" id="KFD72360.1"/>
    </source>
</evidence>
<name>A0A085NSB4_9BILA</name>
<evidence type="ECO:0008006" key="2">
    <source>
        <dbReference type="Google" id="ProtNLM"/>
    </source>
</evidence>
<dbReference type="AlphaFoldDB" id="A0A085NSB4"/>
<gene>
    <name evidence="1" type="ORF">M514_01717</name>
</gene>
<sequence>MIMRSHCINIPMKYELQEKYMNESKVEEEPKDDEVLKVAKEFVDKKLKEEEKAVTWELKSSQITKLEGSKLGGQLHIIFKAVITKCPSETQKEMSKKLHFAVKNPEDNCKPNVINMKAEHPCSLKYSKFSGNSDITCSMIRGKQTYLHWHLATLTLFALKDFNAENLTRQDVLIITMHSVALIVACLLAATAHCQRRYGKEKEKLPDALQKYMVETKVEEPPTDEEILKVAKEFVDKKLKEEEKAVTWALESSQITKLEGVNRTGQLHIIFKAKIADCPSETQKEMSKKLHFAVKNPEDNCKPNVIDMKAEHPCSLWYSKYTENSDIACTTMHSVALIVACLLAATAYCQRRYWEEKEKLPEALQTYVKESKVEEPPKDDGILQVAKDFVDKKLKEEEKAVTWALKSSQITKLEGIKLTGQLHIIFKATIDHCPSETQKKMSEMLKFAVKDPNDNCKPNVINMDAEHPCALKYSEYTGNSDISCTTMHSAALIVACLLAATAYCQRRYWEEKEKLPDVLQKYMDESKVEESPSDSGVLQAAKEFVDKKLKEEEKAVTWALKSSQITKVEGNKLAGQLHIIFKAKIDHCPSETQEAYVNQSRIEWPPADGQAIEAAKQFVDKKLKDDEESVTWALVSTNITAIDGNKLQGQLNILFYAKVDHCPSETQTTMTSVAIVVFSLLVAIIANAQEKKALPEPLELFVNKSKVQKPVDSNVVEVAKTFVDEKLKDEEKTLIWALKSSDITAVEGSKSTGILYIFFTAKVAQCPSETQCTNADFETDFGKPNKPVQIVKWYLMVEHFDFFIHFSNNVFTSPHHCLPACSHCIFRTHILGEERTVARSFATAYCAPRPWEKKEPLPEALQKYMVETKVDEPPTDEEILKVAKEFVDKKLKEEEKAVTWALEASNITKLEGVNRTAQLHIIFKAKIAKCPSETQEKMSKMLHFAVKDPKDN</sequence>
<proteinExistence type="predicted"/>
<organism evidence="1">
    <name type="scientific">Trichuris suis</name>
    <name type="common">pig whipworm</name>
    <dbReference type="NCBI Taxonomy" id="68888"/>
    <lineage>
        <taxon>Eukaryota</taxon>
        <taxon>Metazoa</taxon>
        <taxon>Ecdysozoa</taxon>
        <taxon>Nematoda</taxon>
        <taxon>Enoplea</taxon>
        <taxon>Dorylaimia</taxon>
        <taxon>Trichinellida</taxon>
        <taxon>Trichuridae</taxon>
        <taxon>Trichuris</taxon>
    </lineage>
</organism>
<dbReference type="EMBL" id="KL367478">
    <property type="protein sequence ID" value="KFD72360.1"/>
    <property type="molecule type" value="Genomic_DNA"/>
</dbReference>
<protein>
    <recommendedName>
        <fullName evidence="2">Cystatin domain-containing protein</fullName>
    </recommendedName>
</protein>
<dbReference type="Proteomes" id="UP000030758">
    <property type="component" value="Unassembled WGS sequence"/>
</dbReference>
<reference evidence="1" key="1">
    <citation type="journal article" date="2014" name="Nat. Genet.">
        <title>Genome and transcriptome of the porcine whipworm Trichuris suis.</title>
        <authorList>
            <person name="Jex A.R."/>
            <person name="Nejsum P."/>
            <person name="Schwarz E.M."/>
            <person name="Hu L."/>
            <person name="Young N.D."/>
            <person name="Hall R.S."/>
            <person name="Korhonen P.K."/>
            <person name="Liao S."/>
            <person name="Thamsborg S."/>
            <person name="Xia J."/>
            <person name="Xu P."/>
            <person name="Wang S."/>
            <person name="Scheerlinck J.P."/>
            <person name="Hofmann A."/>
            <person name="Sternberg P.W."/>
            <person name="Wang J."/>
            <person name="Gasser R.B."/>
        </authorList>
    </citation>
    <scope>NUCLEOTIDE SEQUENCE [LARGE SCALE GENOMIC DNA]</scope>
    <source>
        <strain evidence="1">DCEP-RM93F</strain>
    </source>
</reference>
<accession>A0A085NSB4</accession>